<reference key="1">
    <citation type="submission" date="2017-08" db="EMBL/GenBank/DDBJ databases">
        <title>A dynamic microbial community with high functional redundancy inhabits the cold, oxic subseafloor aquifer.</title>
        <authorList>
            <person name="Tully B.J."/>
            <person name="Wheat C.G."/>
            <person name="Glazer B.T."/>
            <person name="Huber J.A."/>
        </authorList>
    </citation>
    <scope>NUCLEOTIDE SEQUENCE [LARGE SCALE GENOMIC DNA]</scope>
</reference>
<feature type="chain" id="PRO_5012449953" description="YHYH domain-containing protein" evidence="1">
    <location>
        <begin position="21"/>
        <end position="368"/>
    </location>
</feature>
<protein>
    <recommendedName>
        <fullName evidence="2">YHYH domain-containing protein</fullName>
    </recommendedName>
</protein>
<dbReference type="Pfam" id="PF14240">
    <property type="entry name" value="YHYH"/>
    <property type="match status" value="1"/>
</dbReference>
<evidence type="ECO:0000313" key="3">
    <source>
        <dbReference type="EMBL" id="PCJ01253.1"/>
    </source>
</evidence>
<proteinExistence type="predicted"/>
<evidence type="ECO:0000259" key="2">
    <source>
        <dbReference type="Pfam" id="PF14240"/>
    </source>
</evidence>
<sequence>MKNLKFVILAALFMPFTAQAHENVSHKIDNCACDKACYTKQVTNLSCNGGTATFKSSGLPNQSHAVMKGITASNQQFAITHNHQTSVNLSPKISGSKIATVAGPIGVAVNGISLFNPDTQGPIQSSTGRPPNTYDIGELDECGGHAGRGDDYHYHIAPKCLIEELGRTHVETKKRPIGFSMDGFPILALGWFDKANDIEAKLDDCRGIYDADDHYFYNVKHSAKYDILNCFMGSKTRGGHRDSWQKRIDQYGQEIVGTPIGFTIKSHKILKSGNDMCFVMTGTLKKEQLLQTNGSTKQVRNQNGTLFYCNSGCYGQFFEADPSSNIRGRAMYHERPTHNCPAVLNLNSLALFEAYEGPKQTNNKRSPK</sequence>
<dbReference type="EMBL" id="NVUS01000008">
    <property type="protein sequence ID" value="PCJ01253.1"/>
    <property type="molecule type" value="Genomic_DNA"/>
</dbReference>
<evidence type="ECO:0000256" key="1">
    <source>
        <dbReference type="SAM" id="SignalP"/>
    </source>
</evidence>
<comment type="caution">
    <text evidence="3">The sequence shown here is derived from an EMBL/GenBank/DDBJ whole genome shotgun (WGS) entry which is preliminary data.</text>
</comment>
<dbReference type="AlphaFoldDB" id="A0A2A4Z2H9"/>
<feature type="signal peptide" evidence="1">
    <location>
        <begin position="1"/>
        <end position="20"/>
    </location>
</feature>
<reference evidence="3" key="2">
    <citation type="journal article" date="2018" name="ISME J.">
        <title>A dynamic microbial community with high functional redundancy inhabits the cold, oxic subseafloor aquifer.</title>
        <authorList>
            <person name="Tully B.J."/>
            <person name="Wheat C.G."/>
            <person name="Glazer B.T."/>
            <person name="Huber J.A."/>
        </authorList>
    </citation>
    <scope>NUCLEOTIDE SEQUENCE</scope>
    <source>
        <strain evidence="3">NORP83</strain>
    </source>
</reference>
<dbReference type="InterPro" id="IPR025924">
    <property type="entry name" value="YHYH_dom"/>
</dbReference>
<keyword evidence="1" id="KW-0732">Signal</keyword>
<gene>
    <name evidence="3" type="ORF">COB13_07795</name>
</gene>
<organism evidence="3">
    <name type="scientific">OCS116 cluster bacterium</name>
    <dbReference type="NCBI Taxonomy" id="2030921"/>
    <lineage>
        <taxon>Bacteria</taxon>
        <taxon>Pseudomonadati</taxon>
        <taxon>Pseudomonadota</taxon>
        <taxon>Alphaproteobacteria</taxon>
        <taxon>OCS116 cluster</taxon>
    </lineage>
</organism>
<feature type="domain" description="YHYH" evidence="2">
    <location>
        <begin position="88"/>
        <end position="212"/>
    </location>
</feature>
<accession>A0A2A4Z2H9</accession>
<name>A0A2A4Z2H9_9PROT</name>